<keyword evidence="2" id="KW-1185">Reference proteome</keyword>
<dbReference type="EMBL" id="KZ824792">
    <property type="protein sequence ID" value="RAH81980.1"/>
    <property type="molecule type" value="Genomic_DNA"/>
</dbReference>
<dbReference type="RefSeq" id="XP_025527874.1">
    <property type="nucleotide sequence ID" value="XM_025675095.1"/>
</dbReference>
<accession>A0A8T8X251</accession>
<evidence type="ECO:0000313" key="2">
    <source>
        <dbReference type="Proteomes" id="UP000249497"/>
    </source>
</evidence>
<dbReference type="GeneID" id="37178787"/>
<name>A0A8T8X251_ASPJA</name>
<dbReference type="GO" id="GO:0004806">
    <property type="term" value="F:triacylglycerol lipase activity"/>
    <property type="evidence" value="ECO:0007669"/>
    <property type="project" value="InterPro"/>
</dbReference>
<dbReference type="AlphaFoldDB" id="A0A8T8X251"/>
<proteinExistence type="predicted"/>
<evidence type="ECO:0000313" key="1">
    <source>
        <dbReference type="EMBL" id="RAH81980.1"/>
    </source>
</evidence>
<dbReference type="SUPFAM" id="SSF53474">
    <property type="entry name" value="alpha/beta-Hydrolases"/>
    <property type="match status" value="1"/>
</dbReference>
<organism evidence="1 2">
    <name type="scientific">Aspergillus japonicus CBS 114.51</name>
    <dbReference type="NCBI Taxonomy" id="1448312"/>
    <lineage>
        <taxon>Eukaryota</taxon>
        <taxon>Fungi</taxon>
        <taxon>Dikarya</taxon>
        <taxon>Ascomycota</taxon>
        <taxon>Pezizomycotina</taxon>
        <taxon>Eurotiomycetes</taxon>
        <taxon>Eurotiomycetidae</taxon>
        <taxon>Eurotiales</taxon>
        <taxon>Aspergillaceae</taxon>
        <taxon>Aspergillus</taxon>
        <taxon>Aspergillus subgen. Circumdati</taxon>
    </lineage>
</organism>
<dbReference type="Proteomes" id="UP000249497">
    <property type="component" value="Unassembled WGS sequence"/>
</dbReference>
<dbReference type="InterPro" id="IPR029058">
    <property type="entry name" value="AB_hydrolase_fold"/>
</dbReference>
<protein>
    <recommendedName>
        <fullName evidence="3">Alpha/beta-hydrolase</fullName>
    </recommendedName>
</protein>
<dbReference type="InterPro" id="IPR005152">
    <property type="entry name" value="Lipase_secreted"/>
</dbReference>
<sequence length="434" mass="46951">MSKYRLALADRCPRVPGASTAKFNVSTTTLPQLGCDTICQTYFKAGLAADVEMFGTSFDSDFYSTASNFTGSAAGDLLKFEFPGTIGVFAGCPPTTTTDLYDYHSWSLLIEDGYAVVVPDYAGLGNNATLHKYLSFPAHASDLYYAMVAACKALPHTFTSECMSVGHSQGGGAVWKLSKSELVKTHGAGEYLGTVALAPARRIYDMTVLTAETILTGSSYASYDRVIPGIDLSFFSATFLQRVQIAELAQACYYSIMSLGYSLTPPEIITNTSALVNNAPFQAWQNATAPANGGTAETPMLIVQGLNDTAVLPEITVRSFNASCLSGNKVHMSLYADMDHTDVLTASSPEWLGFIRDRFARETTSGRCSAIQRTPFDRAHLKAISARHTARPSRQMTLPLNPATTKQLNRLPQKPCVNACQSKMWLIQAMTCRG</sequence>
<dbReference type="PANTHER" id="PTHR34853:SF1">
    <property type="entry name" value="LIPASE 5"/>
    <property type="match status" value="1"/>
</dbReference>
<dbReference type="GO" id="GO:0016042">
    <property type="term" value="P:lipid catabolic process"/>
    <property type="evidence" value="ECO:0007669"/>
    <property type="project" value="InterPro"/>
</dbReference>
<reference evidence="1 2" key="1">
    <citation type="submission" date="2018-02" db="EMBL/GenBank/DDBJ databases">
        <title>The genomes of Aspergillus section Nigri reveals drivers in fungal speciation.</title>
        <authorList>
            <consortium name="DOE Joint Genome Institute"/>
            <person name="Vesth T.C."/>
            <person name="Nybo J."/>
            <person name="Theobald S."/>
            <person name="Brandl J."/>
            <person name="Frisvad J.C."/>
            <person name="Nielsen K.F."/>
            <person name="Lyhne E.K."/>
            <person name="Kogle M.E."/>
            <person name="Kuo A."/>
            <person name="Riley R."/>
            <person name="Clum A."/>
            <person name="Nolan M."/>
            <person name="Lipzen A."/>
            <person name="Salamov A."/>
            <person name="Henrissat B."/>
            <person name="Wiebenga A."/>
            <person name="De vries R.P."/>
            <person name="Grigoriev I.V."/>
            <person name="Mortensen U.H."/>
            <person name="Andersen M.R."/>
            <person name="Baker S.E."/>
        </authorList>
    </citation>
    <scope>NUCLEOTIDE SEQUENCE [LARGE SCALE GENOMIC DNA]</scope>
    <source>
        <strain evidence="1 2">CBS 114.51</strain>
    </source>
</reference>
<dbReference type="Gene3D" id="3.40.50.1820">
    <property type="entry name" value="alpha/beta hydrolase"/>
    <property type="match status" value="2"/>
</dbReference>
<dbReference type="OrthoDB" id="5382058at2759"/>
<evidence type="ECO:0008006" key="3">
    <source>
        <dbReference type="Google" id="ProtNLM"/>
    </source>
</evidence>
<dbReference type="PANTHER" id="PTHR34853">
    <property type="match status" value="1"/>
</dbReference>
<gene>
    <name evidence="1" type="ORF">BO86DRAFT_418941</name>
</gene>